<dbReference type="GO" id="GO:0043041">
    <property type="term" value="P:amino acid activation for nonribosomal peptide biosynthetic process"/>
    <property type="evidence" value="ECO:0007669"/>
    <property type="project" value="TreeGrafter"/>
</dbReference>
<dbReference type="InterPro" id="IPR025110">
    <property type="entry name" value="AMP-bd_C"/>
</dbReference>
<dbReference type="GO" id="GO:0003824">
    <property type="term" value="F:catalytic activity"/>
    <property type="evidence" value="ECO:0007669"/>
    <property type="project" value="InterPro"/>
</dbReference>
<dbReference type="InterPro" id="IPR020845">
    <property type="entry name" value="AMP-binding_CS"/>
</dbReference>
<dbReference type="GO" id="GO:0031177">
    <property type="term" value="F:phosphopantetheine binding"/>
    <property type="evidence" value="ECO:0007669"/>
    <property type="project" value="InterPro"/>
</dbReference>
<feature type="domain" description="Carrier" evidence="4">
    <location>
        <begin position="1744"/>
        <end position="1819"/>
    </location>
</feature>
<feature type="domain" description="Carrier" evidence="4">
    <location>
        <begin position="2802"/>
        <end position="2877"/>
    </location>
</feature>
<keyword evidence="3" id="KW-0597">Phosphoprotein</keyword>
<dbReference type="PANTHER" id="PTHR45527">
    <property type="entry name" value="NONRIBOSOMAL PEPTIDE SYNTHETASE"/>
    <property type="match status" value="1"/>
</dbReference>
<dbReference type="CDD" id="cd05930">
    <property type="entry name" value="A_NRPS"/>
    <property type="match status" value="1"/>
</dbReference>
<feature type="domain" description="Carrier" evidence="4">
    <location>
        <begin position="683"/>
        <end position="758"/>
    </location>
</feature>
<dbReference type="PANTHER" id="PTHR45527:SF1">
    <property type="entry name" value="FATTY ACID SYNTHASE"/>
    <property type="match status" value="1"/>
</dbReference>
<dbReference type="Gene3D" id="1.10.1200.10">
    <property type="entry name" value="ACP-like"/>
    <property type="match status" value="3"/>
</dbReference>
<evidence type="ECO:0000256" key="2">
    <source>
        <dbReference type="ARBA" id="ARBA00022450"/>
    </source>
</evidence>
<dbReference type="GO" id="GO:0005737">
    <property type="term" value="C:cytoplasm"/>
    <property type="evidence" value="ECO:0007669"/>
    <property type="project" value="TreeGrafter"/>
</dbReference>
<dbReference type="UniPathway" id="UPA00011"/>
<protein>
    <submittedName>
        <fullName evidence="5">Non-ribosomal peptide synthetase</fullName>
    </submittedName>
</protein>
<dbReference type="PROSITE" id="PS00455">
    <property type="entry name" value="AMP_BINDING"/>
    <property type="match status" value="1"/>
</dbReference>
<sequence>MVRHYSLGGPQPDVVVRESVQVRPDGRAADGGRRAGYRRDRCGRSWCGVTGLGEVAAAFSRVWGPAVATVDLVAFAAAVRPEAVAVDGTTGPVTFAQLNAQLSVTAKVLAAQGIDTDAAVGAALTTALPVAGLSPEAVAAQTRQTLASLRATALDLAGSADLASLPGIFRSVAARFGDRTALVDEQGNTVTYTDLDNRSDTLAAGLLAAGAGPERLVGVALPRGIELVVALLAVVKAGAGYLPLDQTHPLDRLRMVVGDADPVLVLTDEETIGKWSDLGAALVTVATQSALGTDDHLAALPATIDSAHPAYVMYTSGSTGRPKGVVISHADVVNLLSAIGREYDYTPEDVWAMYTSYAFDVSVSEVWVSLCWGGRLVVLDYLTTRTPSDLVRVLDAEGVTVINMTPSAFYQLADAVRDPSVRRFPASVRSMILAGEALDFEQVRRWFADRERCDGVAGPQLNNMYGPTEATVYSTRRELTPDFVAATSASDIGAALPGVRAYVLDSRLAKVPAGVPGHLYLAGGQLARGYADRFELTASRFVADPFGGTGDRMYQTGDVALIRDGGIEYLGRADDQVKLRGFRIELGEVEAALLAADGVSAAAATVHSREGFPDQLVGYVTAGSGAGELVTADIKRAVAGKVPEYMVPDVIMVIEQLPLNVNGKLDRRALPAPVLVSAVEFVAPETDAESTLAKIFAEVLGLERISVIESVFDVGGNSLLAARIVARVCDELGVDLNLRDLFEAPTVRGFAERVADADAGLGAVVVADPRPARVPLSFAQARMWFINQLDPASPAYNIPVVLRVAGPLDADALRLAVGDLVSRHEILRTSFPAPDGEPFQFVGGVGELPDRGVWRVSASSEELFGTISAGFDVTSDWPLRVCLSPDPEDSAQHLLAVVGHHIGVDGESVLPLVSDLLSSYAARIDGRAPDFAPLAVQYADFALWQHAALGAVDDPGSVVGRQLAYWRRQLAGLPDVLNLPADHPRPKVAGYRGAQVHTEVPTAVAARILEVARTHGATPFMVVHAALAVLLARLSGTRDIAVATPIAGRGQAVLEPLVGMFVNTLVLRTPTDPGQAFTDFLRLVRGTDLDAFGHSEAPFESVVEALDPVRSEAFSPLAQVLLSFDPAASAAGADVAVGGLGFTPVDLPEIPAQLDLSVIVSTAAPGESWSLALTYATDLFAEPTAATMLRRFVALLDALTADPAMPVGEAGFVDAAERSVVLEAAQGQVLPVPPGTVVDVIGARSISSPESSALRAGDRDLTYAEFGLRVNTLARELISLGVGPDSAVGVMIDRSVELLVAVHAVLAAGGQYVPVAADAPADRVDYMLRTAGATVVLVAGTDVAALPEDVDIVLVDCTGAVDPVPVAPVTDAERTAPLLPHHAAYTLFTSGSTGRPKGVTVSHRALRNRLEWMRARYGLSALDVFVQKTPATFDVSVWELFLPPMIGAPLVIAEAGRHGDADYLDALVCDQRVTVVHFVPSMLAAFTDVLGTDRLAALTSLRVVFTSGEALGVPSSRALLSALGSVRLVNLYGPTEAAVDVTAHEVHAGDEVIPIGTPVPNTTTLVLDERLHPVPAGVIGELYLGGVQLARGYAARPDLTAERFVADPLGPDGGRLYRTGDLVRWTASGSLEYLGRTDFQVKLRGQRLELGEVEAVLAAAPGVVHAAAAVVTTPSGDQVLAGYLAPAGADTAAVSAFAAQRLPAYMVPSVWVGLAEVPLSVSGKLDRKLLPAPGFADAGDDFTEPGSDEEALVAQVFADVLGAERVSVTASFFDLGGNSLAAMRLAARTGDVLGTAVSVRDVFSANTVRELVAEVAGHARALPPITAGPRPEVIPLSFAQARLWFINQFDPAEATYNVPAVLRLTGPVDATALREAVRDVVTRHEVLRTSFPAVDGEPRQLIGAIDEFDRRDIWRVVGSEADIVAAVSSGFDVTAGWPLRVRLYEQAPGDFLLAVVAHHIAVDGESMPPLVADVVAAFAARSGGAAPSWAPLEVQFADYALWQHDVLGSPEQRAGRMAAPDSVVARQLEHWRDRLAGLPEVLDIAGARPRPVVASHRGARVGFTLPAAVGAEIGDTARRHGVTPFMVVHAALAVLLSRLSATDDIAIATPVAGRGQQVLDPLVGMFVNTLVLRTPIRQSMSFTELLHQVRAADLDAYATADVPFETVVEALDPVRSEAFSPLAQVSLSFDPQAGIAAGLSVAGVRVEPLEAPTTPAKLDVEVMLSPAGDGTDWTGAITYATDLFDDTTMTAFAARLVRLLEGLTTDPAMAVGDAELMSVTDERKLLDAASGGEVAGGADSVAELFARGVASAPDKVAVWAGDREVTYAELGARVNVLARELISAGVGPDTAVGIRFGRSLEMVVALHAVWVAGGQFVPIAPDAPEDRVGYILATAGAAVVLAASGDAGTGDAQVIVVDCCGDVAPAIAPVTDADRLAPLRPDNAAYTMFTSGSTGRPKGVTVSHRALIAEIYADRAHYGFGPGDVFLQVLEYTFDPAVLEFVRPIVDGTPLVLLEPGEHRDPRALATAVARFGVTAMIVVPSMLAMMAETLGEDNSWARTLTKVAAGGEALPPSVAAEVTEDWAVSVHNQYGPTETTIYSTISVFDPADGRVTIGRPVPGVRAYVLDTRLHPVPAGVSGELYLGGVQTARGYARAQRMTAERFVADPFAVGGRLYRTGDVVRLNDSGDIEYLGRRDFQVKLRGQRIELGEIETVLSGVPGVVHAAAAVVRADSGAQHLVGYLTPATIDVEFVKSHVVELLPDFMVPGVWLPLDEWPINAAGKTDRAALPRPDFGTSTDEYVAPATETESAIARIFADVTGLDTFGVTTSFFDAGGNSLLAMRVASRAGAALGVRVSVRDVFEAPTVRSLIAATAGNSPQLPPLTALVPRPERVPLSHVQRRMWFVNQFDPASAAYNIPLPVRLRGRIDLDALRGAVIDTIGRHEVLRTRYLSDADGPYQHVVDAARVPELLDWRICAGRDEVPAAAQEGFDVTTDLPVRVRVWQDAATGVTEVLFVAHHIAFDGESARVFIADLTTAYAARAAGTAPLWEPLPVQYADYSMWQQRALGDAGDPGSVMARELAYWAGQLDGLPAVTDLPMDRPRPAVADPAGGVVRTALPDDIAIAVARCAGENKVTSFMVFHAALAITVSRMAATADVVIASPIDGRTDGPLERLVGMFVNTLVLRTRIDPAASVTDVLDEVRRTDLEAFGHADVLFEQLVERFAPQRSTAYAPLAQVSLTHTVGEVDLGATGLGDADIEPIVIDSADAKVDLMVSVVESAGHTRVEFTYATALFDQSTIERLAAVWLRVLTAIVSGSDKAVGDIDIVTTSATPAGPAPANPAGVGDASVEPGTLVDLLGGRDLDPAHPAILAGDTVLDYATFERRTDRIARVLIGRGAGAGDVVVVDAAGPVDGVLGWWGVVKTGAAVAAAALDAAALDPVLDPVAGGTGTVFAITDRPVGDAVTAVSWADVTDSAVPDTPVGTAEFRRSVRLADAVALVSDAGPESGGTPMVLTHQGVAQVAAECLGLTGSRATDPDTRVLVTPDAHSVSVWVSMIAGVVSGHTLVVADSGETGELERALTAGEVTDVWWSPSVLAAVDPAAADTVRNIVVTGGRCADDLVAQWWARGRRIFTAFGPAGASGWVTRGRVARKKPVTAGKAIGGMTVRVLDDRLAEAGPGQAGDVYVSGVALAQGLFGRSGDTAVRFVADPAGDGQRMYATGVRGMLNPSGDLDIMDR</sequence>
<evidence type="ECO:0000313" key="5">
    <source>
        <dbReference type="EMBL" id="QHN40796.1"/>
    </source>
</evidence>
<dbReference type="Pfam" id="PF00550">
    <property type="entry name" value="PP-binding"/>
    <property type="match status" value="3"/>
</dbReference>
<dbReference type="SUPFAM" id="SSF56801">
    <property type="entry name" value="Acetyl-CoA synthetase-like"/>
    <property type="match status" value="4"/>
</dbReference>
<dbReference type="InterPro" id="IPR006162">
    <property type="entry name" value="Ppantetheine_attach_site"/>
</dbReference>
<dbReference type="Pfam" id="PF00668">
    <property type="entry name" value="Condensation"/>
    <property type="match status" value="3"/>
</dbReference>
<dbReference type="InterPro" id="IPR010071">
    <property type="entry name" value="AA_adenyl_dom"/>
</dbReference>
<dbReference type="Gene3D" id="2.30.38.10">
    <property type="entry name" value="Luciferase, Domain 3"/>
    <property type="match status" value="2"/>
</dbReference>
<dbReference type="GO" id="GO:0044550">
    <property type="term" value="P:secondary metabolite biosynthetic process"/>
    <property type="evidence" value="ECO:0007669"/>
    <property type="project" value="TreeGrafter"/>
</dbReference>
<keyword evidence="2" id="KW-0596">Phosphopantetheine</keyword>
<dbReference type="Gene3D" id="3.30.300.30">
    <property type="match status" value="3"/>
</dbReference>
<reference evidence="5" key="1">
    <citation type="journal article" date="2021" name="Nat. Microbiol.">
        <title>Cocultivation of an ultrasmall environmental parasitic bacterium with lytic ability against bacteria associated with wastewater foams.</title>
        <authorList>
            <person name="Batinovic S."/>
            <person name="Rose J.J.A."/>
            <person name="Ratcliffe J."/>
            <person name="Seviour R.J."/>
            <person name="Petrovski S."/>
        </authorList>
    </citation>
    <scope>NUCLEOTIDE SEQUENCE</scope>
    <source>
        <strain evidence="5">CON44</strain>
    </source>
</reference>
<dbReference type="GO" id="GO:0008610">
    <property type="term" value="P:lipid biosynthetic process"/>
    <property type="evidence" value="ECO:0007669"/>
    <property type="project" value="UniProtKB-ARBA"/>
</dbReference>
<proteinExistence type="predicted"/>
<dbReference type="Gene3D" id="3.40.50.980">
    <property type="match status" value="4"/>
</dbReference>
<name>A0A857KN21_9ACTN</name>
<dbReference type="SUPFAM" id="SSF52777">
    <property type="entry name" value="CoA-dependent acyltransferases"/>
    <property type="match status" value="6"/>
</dbReference>
<comment type="cofactor">
    <cofactor evidence="1">
        <name>pantetheine 4'-phosphate</name>
        <dbReference type="ChEBI" id="CHEBI:47942"/>
    </cofactor>
</comment>
<dbReference type="PROSITE" id="PS00012">
    <property type="entry name" value="PHOSPHOPANTETHEINE"/>
    <property type="match status" value="2"/>
</dbReference>
<dbReference type="Gene3D" id="3.40.50.12780">
    <property type="entry name" value="N-terminal domain of ligase-like"/>
    <property type="match status" value="2"/>
</dbReference>
<dbReference type="Gene3D" id="3.30.559.30">
    <property type="entry name" value="Nonribosomal peptide synthetase, condensation domain"/>
    <property type="match status" value="3"/>
</dbReference>
<dbReference type="Pfam" id="PF13193">
    <property type="entry name" value="AMP-binding_C"/>
    <property type="match status" value="2"/>
</dbReference>
<dbReference type="InterPro" id="IPR042099">
    <property type="entry name" value="ANL_N_sf"/>
</dbReference>
<dbReference type="FunFam" id="3.40.50.12780:FF:000012">
    <property type="entry name" value="Non-ribosomal peptide synthetase"/>
    <property type="match status" value="2"/>
</dbReference>
<dbReference type="PROSITE" id="PS50075">
    <property type="entry name" value="CARRIER"/>
    <property type="match status" value="3"/>
</dbReference>
<dbReference type="SMART" id="SM00823">
    <property type="entry name" value="PKS_PP"/>
    <property type="match status" value="3"/>
</dbReference>
<dbReference type="FunFam" id="2.30.38.10:FF:000001">
    <property type="entry name" value="Non-ribosomal peptide synthetase PvdI"/>
    <property type="match status" value="1"/>
</dbReference>
<dbReference type="InterPro" id="IPR000873">
    <property type="entry name" value="AMP-dep_synth/lig_dom"/>
</dbReference>
<dbReference type="InterPro" id="IPR045851">
    <property type="entry name" value="AMP-bd_C_sf"/>
</dbReference>
<dbReference type="InterPro" id="IPR009081">
    <property type="entry name" value="PP-bd_ACP"/>
</dbReference>
<accession>A0A857KN21</accession>
<dbReference type="InterPro" id="IPR036736">
    <property type="entry name" value="ACP-like_sf"/>
</dbReference>
<dbReference type="Pfam" id="PF00501">
    <property type="entry name" value="AMP-binding"/>
    <property type="match status" value="4"/>
</dbReference>
<dbReference type="NCBIfam" id="TIGR01733">
    <property type="entry name" value="AA-adenyl-dom"/>
    <property type="match status" value="3"/>
</dbReference>
<dbReference type="EMBL" id="CP045810">
    <property type="protein sequence ID" value="QHN40796.1"/>
    <property type="molecule type" value="Genomic_DNA"/>
</dbReference>
<dbReference type="InterPro" id="IPR001242">
    <property type="entry name" value="Condensation_dom"/>
</dbReference>
<dbReference type="InterPro" id="IPR023213">
    <property type="entry name" value="CAT-like_dom_sf"/>
</dbReference>
<dbReference type="Gene3D" id="3.30.559.10">
    <property type="entry name" value="Chloramphenicol acetyltransferase-like domain"/>
    <property type="match status" value="3"/>
</dbReference>
<evidence type="ECO:0000259" key="4">
    <source>
        <dbReference type="PROSITE" id="PS50075"/>
    </source>
</evidence>
<dbReference type="InterPro" id="IPR020806">
    <property type="entry name" value="PKS_PP-bd"/>
</dbReference>
<organism evidence="5">
    <name type="scientific">Gordonia amarae</name>
    <dbReference type="NCBI Taxonomy" id="36821"/>
    <lineage>
        <taxon>Bacteria</taxon>
        <taxon>Bacillati</taxon>
        <taxon>Actinomycetota</taxon>
        <taxon>Actinomycetes</taxon>
        <taxon>Mycobacteriales</taxon>
        <taxon>Gordoniaceae</taxon>
        <taxon>Gordonia</taxon>
    </lineage>
</organism>
<dbReference type="CDD" id="cd19540">
    <property type="entry name" value="LCL_NRPS-like"/>
    <property type="match status" value="3"/>
</dbReference>
<dbReference type="FunFam" id="3.40.50.980:FF:000001">
    <property type="entry name" value="Non-ribosomal peptide synthetase"/>
    <property type="match status" value="1"/>
</dbReference>
<gene>
    <name evidence="5" type="ORF">GII30_18020</name>
</gene>
<dbReference type="NCBIfam" id="NF003417">
    <property type="entry name" value="PRK04813.1"/>
    <property type="match status" value="4"/>
</dbReference>
<evidence type="ECO:0000256" key="1">
    <source>
        <dbReference type="ARBA" id="ARBA00001957"/>
    </source>
</evidence>
<evidence type="ECO:0000256" key="3">
    <source>
        <dbReference type="ARBA" id="ARBA00022553"/>
    </source>
</evidence>
<dbReference type="SUPFAM" id="SSF47336">
    <property type="entry name" value="ACP-like"/>
    <property type="match status" value="3"/>
</dbReference>